<evidence type="ECO:0000256" key="1">
    <source>
        <dbReference type="ARBA" id="ARBA00022962"/>
    </source>
</evidence>
<proteinExistence type="predicted"/>
<protein>
    <submittedName>
        <fullName evidence="2">Uncharacterized protein</fullName>
    </submittedName>
</protein>
<reference evidence="2 3" key="1">
    <citation type="journal article" date="2019" name="Int. J. Syst. Evol. Microbiol.">
        <title>The Global Catalogue of Microorganisms (GCM) 10K type strain sequencing project: providing services to taxonomists for standard genome sequencing and annotation.</title>
        <authorList>
            <consortium name="The Broad Institute Genomics Platform"/>
            <consortium name="The Broad Institute Genome Sequencing Center for Infectious Disease"/>
            <person name="Wu L."/>
            <person name="Ma J."/>
        </authorList>
    </citation>
    <scope>NUCLEOTIDE SEQUENCE [LARGE SCALE GENOMIC DNA]</scope>
    <source>
        <strain evidence="2 3">JCM 14969</strain>
    </source>
</reference>
<dbReference type="PANTHER" id="PTHR21343:SF9">
    <property type="entry name" value="LIPID II ISOGLUTAMINYL SYNTHASE (GLUTAMINE-HYDROLYZING) SUBUNIT GATD"/>
    <property type="match status" value="1"/>
</dbReference>
<gene>
    <name evidence="2" type="ORF">GCM10009789_86370</name>
</gene>
<dbReference type="InterPro" id="IPR027417">
    <property type="entry name" value="P-loop_NTPase"/>
</dbReference>
<dbReference type="Pfam" id="PF13500">
    <property type="entry name" value="AAA_26"/>
    <property type="match status" value="1"/>
</dbReference>
<sequence length="290" mass="30576">MTTTTSGFTILSAAAGSGKSGLSVGFARILRSRRLEVQAFKPVSVVNLADTTCPEPELWRRGAFYNCNAADQPVSWWNSPVAVVPSEGGGEGEIYIAGSPAGEVPIAGADQIDFSAVSDVVRKQAVEAIELAFRECARRGDVVLQEGAGGAGAIAPEADLANFFASRISQLPAVLVAKAGKEGHIPALVGSYHIARAAGLPVAGFILNQVLQDHQLPELRGRVETSTGLTFFGSMPNVGYPTGFDGSLAAQRALDDHWGELLLATRTGTNVLLRFGLEQDDRRREVSEAT</sequence>
<comment type="caution">
    <text evidence="2">The sequence shown here is derived from an EMBL/GenBank/DDBJ whole genome shotgun (WGS) entry which is preliminary data.</text>
</comment>
<keyword evidence="1" id="KW-0315">Glutamine amidotransferase</keyword>
<dbReference type="Proteomes" id="UP001500393">
    <property type="component" value="Unassembled WGS sequence"/>
</dbReference>
<name>A0ABN2EVX0_9ACTN</name>
<evidence type="ECO:0000313" key="3">
    <source>
        <dbReference type="Proteomes" id="UP001500393"/>
    </source>
</evidence>
<organism evidence="2 3">
    <name type="scientific">Kribbella sancticallisti</name>
    <dbReference type="NCBI Taxonomy" id="460087"/>
    <lineage>
        <taxon>Bacteria</taxon>
        <taxon>Bacillati</taxon>
        <taxon>Actinomycetota</taxon>
        <taxon>Actinomycetes</taxon>
        <taxon>Propionibacteriales</taxon>
        <taxon>Kribbellaceae</taxon>
        <taxon>Kribbella</taxon>
    </lineage>
</organism>
<evidence type="ECO:0000313" key="2">
    <source>
        <dbReference type="EMBL" id="GAA1619343.1"/>
    </source>
</evidence>
<accession>A0ABN2EVX0</accession>
<dbReference type="PANTHER" id="PTHR21343">
    <property type="entry name" value="DETHIOBIOTIN SYNTHETASE"/>
    <property type="match status" value="1"/>
</dbReference>
<dbReference type="EMBL" id="BAAAOS010000070">
    <property type="protein sequence ID" value="GAA1619343.1"/>
    <property type="molecule type" value="Genomic_DNA"/>
</dbReference>
<keyword evidence="3" id="KW-1185">Reference proteome</keyword>
<dbReference type="RefSeq" id="WP_344222616.1">
    <property type="nucleotide sequence ID" value="NZ_BAAAOS010000070.1"/>
</dbReference>
<dbReference type="Gene3D" id="3.40.50.300">
    <property type="entry name" value="P-loop containing nucleotide triphosphate hydrolases"/>
    <property type="match status" value="1"/>
</dbReference>
<dbReference type="SUPFAM" id="SSF52540">
    <property type="entry name" value="P-loop containing nucleoside triphosphate hydrolases"/>
    <property type="match status" value="1"/>
</dbReference>